<dbReference type="AlphaFoldDB" id="A0A0F3GV56"/>
<keyword evidence="2" id="KW-1185">Reference proteome</keyword>
<evidence type="ECO:0008006" key="3">
    <source>
        <dbReference type="Google" id="ProtNLM"/>
    </source>
</evidence>
<evidence type="ECO:0000313" key="1">
    <source>
        <dbReference type="EMBL" id="KJU84568.1"/>
    </source>
</evidence>
<comment type="caution">
    <text evidence="1">The sequence shown here is derived from an EMBL/GenBank/DDBJ whole genome shotgun (WGS) entry which is preliminary data.</text>
</comment>
<protein>
    <recommendedName>
        <fullName evidence="3">Protein kinase domain-containing protein</fullName>
    </recommendedName>
</protein>
<feature type="non-terminal residue" evidence="1">
    <location>
        <position position="1"/>
    </location>
</feature>
<evidence type="ECO:0000313" key="2">
    <source>
        <dbReference type="Proteomes" id="UP000033423"/>
    </source>
</evidence>
<dbReference type="EMBL" id="LACI01001393">
    <property type="protein sequence ID" value="KJU84568.1"/>
    <property type="molecule type" value="Genomic_DNA"/>
</dbReference>
<organism evidence="1 2">
    <name type="scientific">Candidatus Magnetobacterium bavaricum</name>
    <dbReference type="NCBI Taxonomy" id="29290"/>
    <lineage>
        <taxon>Bacteria</taxon>
        <taxon>Pseudomonadati</taxon>
        <taxon>Nitrospirota</taxon>
        <taxon>Thermodesulfovibrionia</taxon>
        <taxon>Thermodesulfovibrionales</taxon>
        <taxon>Candidatus Magnetobacteriaceae</taxon>
        <taxon>Candidatus Magnetobacterium</taxon>
    </lineage>
</organism>
<proteinExistence type="predicted"/>
<sequence>DKDVVMLYRKNHRFLKHNVFMTPEFRRSPHPQKVLSDGFQIEKTVVYLLGMLTLWLTEGRFSTLQGDKPLEELDSLKRYNGAYELVKRCMLPATERAGLKEFTDMVLAMHDKHTLNWEKENKDKYRGSTPPF</sequence>
<gene>
    <name evidence="1" type="ORF">MBAV_003239</name>
</gene>
<dbReference type="Proteomes" id="UP000033423">
    <property type="component" value="Unassembled WGS sequence"/>
</dbReference>
<name>A0A0F3GV56_9BACT</name>
<reference evidence="1 2" key="1">
    <citation type="submission" date="2015-02" db="EMBL/GenBank/DDBJ databases">
        <title>Single-cell genomics of uncultivated deep-branching MTB reveals a conserved set of magnetosome genes.</title>
        <authorList>
            <person name="Kolinko S."/>
            <person name="Richter M."/>
            <person name="Glockner F.O."/>
            <person name="Brachmann A."/>
            <person name="Schuler D."/>
        </authorList>
    </citation>
    <scope>NUCLEOTIDE SEQUENCE [LARGE SCALE GENOMIC DNA]</scope>
    <source>
        <strain evidence="1">TM-1</strain>
    </source>
</reference>
<accession>A0A0F3GV56</accession>